<evidence type="ECO:0000313" key="9">
    <source>
        <dbReference type="EMBL" id="NCD71038.1"/>
    </source>
</evidence>
<gene>
    <name evidence="9" type="ORF">GSY63_16855</name>
</gene>
<reference evidence="9" key="2">
    <citation type="submission" date="2020-10" db="EMBL/GenBank/DDBJ databases">
        <title>Mucilaginibacter sp. nov., isolated from soil.</title>
        <authorList>
            <person name="Jeon C.O."/>
        </authorList>
    </citation>
    <scope>NUCLEOTIDE SEQUENCE</scope>
    <source>
        <strain evidence="9">R11</strain>
    </source>
</reference>
<evidence type="ECO:0000256" key="5">
    <source>
        <dbReference type="ARBA" id="ARBA00022729"/>
    </source>
</evidence>
<dbReference type="AlphaFoldDB" id="A0A965ZJ30"/>
<evidence type="ECO:0000256" key="7">
    <source>
        <dbReference type="ARBA" id="ARBA00023237"/>
    </source>
</evidence>
<dbReference type="GO" id="GO:0015483">
    <property type="term" value="F:long-chain fatty acid transporting porin activity"/>
    <property type="evidence" value="ECO:0007669"/>
    <property type="project" value="TreeGrafter"/>
</dbReference>
<dbReference type="EMBL" id="WWEO01000044">
    <property type="protein sequence ID" value="NCD71038.1"/>
    <property type="molecule type" value="Genomic_DNA"/>
</dbReference>
<proteinExistence type="inferred from homology"/>
<keyword evidence="5 8" id="KW-0732">Signal</keyword>
<evidence type="ECO:0000256" key="2">
    <source>
        <dbReference type="ARBA" id="ARBA00008163"/>
    </source>
</evidence>
<feature type="signal peptide" evidence="8">
    <location>
        <begin position="1"/>
        <end position="18"/>
    </location>
</feature>
<dbReference type="Proteomes" id="UP000638732">
    <property type="component" value="Unassembled WGS sequence"/>
</dbReference>
<dbReference type="SUPFAM" id="SSF56935">
    <property type="entry name" value="Porins"/>
    <property type="match status" value="1"/>
</dbReference>
<dbReference type="Pfam" id="PF03349">
    <property type="entry name" value="Toluene_X"/>
    <property type="match status" value="1"/>
</dbReference>
<sequence length="407" mass="44159">MRKILLLLLASLPVMAFAQGFQVNLHGQKQIGMGHTGTGLAQDGASVLFNPGAMAMLPDNYIQAGISPLIFKSGFNPSGTNDAYYTKNKIATPFTAYAVWGPKSSFWKLGLGVYTPFGGLTDWGNEWQGKYVLESLNLKAIAIQPTLSIRLADFVSIGGGFVYNIGDVDLQRAIPLANAAGADGQARLKGSGHGYGWNAGIFFKTESGITVGIDYRSKLKTTINNGDAIFGVPASLATSFPQPNTFTASIPLPSTTSLGLGYYPSSRWTLAADVNYVHWSVYKVLAFDYAQNTSALQDTYSPRNYKDAYSLRGGAQYKANDKLFLRAGGGYASTAVRDGYVTPEAPDANRYYFTGGLGYKLAKRLDLDFSFEYEKLLSRTQTNIESQLAGTFKTHVYIPGVSLAYHW</sequence>
<protein>
    <submittedName>
        <fullName evidence="9">Long-chain fatty acid transporter</fullName>
    </submittedName>
</protein>
<reference evidence="9" key="1">
    <citation type="submission" date="2020-01" db="EMBL/GenBank/DDBJ databases">
        <authorList>
            <person name="Seo Y.L."/>
        </authorList>
    </citation>
    <scope>NUCLEOTIDE SEQUENCE</scope>
    <source>
        <strain evidence="9">R11</strain>
    </source>
</reference>
<evidence type="ECO:0000256" key="1">
    <source>
        <dbReference type="ARBA" id="ARBA00004571"/>
    </source>
</evidence>
<evidence type="ECO:0000256" key="3">
    <source>
        <dbReference type="ARBA" id="ARBA00022452"/>
    </source>
</evidence>
<keyword evidence="4" id="KW-0812">Transmembrane</keyword>
<evidence type="ECO:0000256" key="4">
    <source>
        <dbReference type="ARBA" id="ARBA00022692"/>
    </source>
</evidence>
<dbReference type="PANTHER" id="PTHR35093:SF8">
    <property type="entry name" value="OUTER MEMBRANE PROTEIN NMB0088-RELATED"/>
    <property type="match status" value="1"/>
</dbReference>
<organism evidence="9 10">
    <name type="scientific">Mucilaginibacter agri</name>
    <dbReference type="NCBI Taxonomy" id="2695265"/>
    <lineage>
        <taxon>Bacteria</taxon>
        <taxon>Pseudomonadati</taxon>
        <taxon>Bacteroidota</taxon>
        <taxon>Sphingobacteriia</taxon>
        <taxon>Sphingobacteriales</taxon>
        <taxon>Sphingobacteriaceae</taxon>
        <taxon>Mucilaginibacter</taxon>
    </lineage>
</organism>
<keyword evidence="3" id="KW-1134">Transmembrane beta strand</keyword>
<evidence type="ECO:0000313" key="10">
    <source>
        <dbReference type="Proteomes" id="UP000638732"/>
    </source>
</evidence>
<dbReference type="GO" id="GO:0009279">
    <property type="term" value="C:cell outer membrane"/>
    <property type="evidence" value="ECO:0007669"/>
    <property type="project" value="UniProtKB-SubCell"/>
</dbReference>
<name>A0A965ZJ30_9SPHI</name>
<keyword evidence="6" id="KW-0472">Membrane</keyword>
<comment type="caution">
    <text evidence="9">The sequence shown here is derived from an EMBL/GenBank/DDBJ whole genome shotgun (WGS) entry which is preliminary data.</text>
</comment>
<comment type="subcellular location">
    <subcellularLocation>
        <location evidence="1">Cell outer membrane</location>
        <topology evidence="1">Multi-pass membrane protein</topology>
    </subcellularLocation>
</comment>
<dbReference type="RefSeq" id="WP_166587018.1">
    <property type="nucleotide sequence ID" value="NZ_WWEO01000044.1"/>
</dbReference>
<dbReference type="Gene3D" id="2.40.160.60">
    <property type="entry name" value="Outer membrane protein transport protein (OMPP1/FadL/TodX)"/>
    <property type="match status" value="1"/>
</dbReference>
<keyword evidence="7" id="KW-0998">Cell outer membrane</keyword>
<evidence type="ECO:0000256" key="6">
    <source>
        <dbReference type="ARBA" id="ARBA00023136"/>
    </source>
</evidence>
<dbReference type="PANTHER" id="PTHR35093">
    <property type="entry name" value="OUTER MEMBRANE PROTEIN NMB0088-RELATED"/>
    <property type="match status" value="1"/>
</dbReference>
<comment type="similarity">
    <text evidence="2">Belongs to the OmpP1/FadL family.</text>
</comment>
<feature type="chain" id="PRO_5037330235" evidence="8">
    <location>
        <begin position="19"/>
        <end position="407"/>
    </location>
</feature>
<keyword evidence="10" id="KW-1185">Reference proteome</keyword>
<evidence type="ECO:0000256" key="8">
    <source>
        <dbReference type="SAM" id="SignalP"/>
    </source>
</evidence>
<accession>A0A965ZJ30</accession>
<dbReference type="InterPro" id="IPR005017">
    <property type="entry name" value="OMPP1/FadL/TodX"/>
</dbReference>